<name>A0A5S9M208_BACIA</name>
<proteinExistence type="predicted"/>
<dbReference type="Proteomes" id="UP000464658">
    <property type="component" value="Chromosome"/>
</dbReference>
<accession>A0A5S9M208</accession>
<reference evidence="1 2" key="1">
    <citation type="submission" date="2019-12" db="EMBL/GenBank/DDBJ databases">
        <title>Full genome sequence of a Bacillus safensis strain isolated from commercially available natto in Indonesia.</title>
        <authorList>
            <person name="Yoshida M."/>
            <person name="Uomi M."/>
            <person name="Waturangi D."/>
            <person name="Ekaputri J.J."/>
            <person name="Setiamarga D.H.E."/>
        </authorList>
    </citation>
    <scope>NUCLEOTIDE SEQUENCE [LARGE SCALE GENOMIC DNA]</scope>
    <source>
        <strain evidence="1 2">IDN1</strain>
    </source>
</reference>
<sequence length="40" mass="4349">MYNDDGPFRAAGEKLLDDIQYAGVAAYLAEAEIGNVNLFI</sequence>
<evidence type="ECO:0000313" key="2">
    <source>
        <dbReference type="Proteomes" id="UP000464658"/>
    </source>
</evidence>
<organism evidence="1 2">
    <name type="scientific">Bacillus safensis</name>
    <dbReference type="NCBI Taxonomy" id="561879"/>
    <lineage>
        <taxon>Bacteria</taxon>
        <taxon>Bacillati</taxon>
        <taxon>Bacillota</taxon>
        <taxon>Bacilli</taxon>
        <taxon>Bacillales</taxon>
        <taxon>Bacillaceae</taxon>
        <taxon>Bacillus</taxon>
    </lineage>
</organism>
<dbReference type="EMBL" id="AP021906">
    <property type="protein sequence ID" value="BBP86752.1"/>
    <property type="molecule type" value="Genomic_DNA"/>
</dbReference>
<protein>
    <submittedName>
        <fullName evidence="1">Uncharacterized protein</fullName>
    </submittedName>
</protein>
<evidence type="ECO:0000313" key="1">
    <source>
        <dbReference type="EMBL" id="BBP86752.1"/>
    </source>
</evidence>
<gene>
    <name evidence="1" type="ORF">BsIDN1_03700</name>
</gene>
<dbReference type="AlphaFoldDB" id="A0A5S9M208"/>